<dbReference type="PROSITE" id="PS01279">
    <property type="entry name" value="PCMT"/>
    <property type="match status" value="1"/>
</dbReference>
<evidence type="ECO:0000256" key="3">
    <source>
        <dbReference type="ARBA" id="ARBA00022490"/>
    </source>
</evidence>
<dbReference type="Proteomes" id="UP000028839">
    <property type="component" value="Unassembled WGS sequence"/>
</dbReference>
<dbReference type="HOGENOM" id="CLU_055432_2_0_6"/>
<dbReference type="OrthoDB" id="9810066at2"/>
<evidence type="ECO:0000256" key="4">
    <source>
        <dbReference type="ARBA" id="ARBA00022603"/>
    </source>
</evidence>
<evidence type="ECO:0000256" key="1">
    <source>
        <dbReference type="ARBA" id="ARBA00004496"/>
    </source>
</evidence>
<evidence type="ECO:0000313" key="8">
    <source>
        <dbReference type="EMBL" id="KFI19553.1"/>
    </source>
</evidence>
<gene>
    <name evidence="7" type="primary">pcm</name>
    <name evidence="8" type="ORF">IB75_08130</name>
</gene>
<dbReference type="PANTHER" id="PTHR11579:SF0">
    <property type="entry name" value="PROTEIN-L-ISOASPARTATE(D-ASPARTATE) O-METHYLTRANSFERASE"/>
    <property type="match status" value="1"/>
</dbReference>
<reference evidence="8 9" key="1">
    <citation type="submission" date="2014-07" db="EMBL/GenBank/DDBJ databases">
        <title>Comparative analysis of Nitrosococcus oceani genome inventories of strains from Pacific and Atlantic gyres.</title>
        <authorList>
            <person name="Lim C.K."/>
            <person name="Wang L."/>
            <person name="Sayavedra-Soto L.A."/>
            <person name="Klotz M.G."/>
        </authorList>
    </citation>
    <scope>NUCLEOTIDE SEQUENCE [LARGE SCALE GENOMIC DNA]</scope>
    <source>
        <strain evidence="8 9">C-27</strain>
    </source>
</reference>
<dbReference type="EC" id="2.1.1.77" evidence="7"/>
<evidence type="ECO:0000256" key="2">
    <source>
        <dbReference type="ARBA" id="ARBA00005369"/>
    </source>
</evidence>
<name>A0A0E2Z1N0_9GAMM</name>
<dbReference type="SUPFAM" id="SSF53335">
    <property type="entry name" value="S-adenosyl-L-methionine-dependent methyltransferases"/>
    <property type="match status" value="1"/>
</dbReference>
<feature type="active site" evidence="7">
    <location>
        <position position="67"/>
    </location>
</feature>
<keyword evidence="3 7" id="KW-0963">Cytoplasm</keyword>
<evidence type="ECO:0000256" key="5">
    <source>
        <dbReference type="ARBA" id="ARBA00022679"/>
    </source>
</evidence>
<comment type="caution">
    <text evidence="8">The sequence shown here is derived from an EMBL/GenBank/DDBJ whole genome shotgun (WGS) entry which is preliminary data.</text>
</comment>
<dbReference type="GO" id="GO:0032259">
    <property type="term" value="P:methylation"/>
    <property type="evidence" value="ECO:0007669"/>
    <property type="project" value="UniProtKB-KW"/>
</dbReference>
<evidence type="ECO:0000256" key="7">
    <source>
        <dbReference type="HAMAP-Rule" id="MF_00090"/>
    </source>
</evidence>
<sequence>MKSHREMLRGIQREAGITQRWIGKESLDRRVMEAMKAVPRHEFVPDEQRPYAYDDAPLAIGCGQTISQPYIVALMTDLLDSTPDDIILEVGTGSGYQAAVLSRLVKKVYTIETIEELAQQAEARLERLGYSNVEVQTADGYFGWPEQAPFDGIMVTAAAPSIPKPLIDQLKPEARLVLPLGAGSPQELMVVTKKENDEIDIHRVLGVSFVPLTGKHEVP</sequence>
<comment type="similarity">
    <text evidence="2 7">Belongs to the methyltransferase superfamily. L-isoaspartyl/D-aspartyl protein methyltransferase family.</text>
</comment>
<accession>A0A0E2Z1N0</accession>
<evidence type="ECO:0000313" key="9">
    <source>
        <dbReference type="Proteomes" id="UP000028839"/>
    </source>
</evidence>
<organism evidence="8 9">
    <name type="scientific">Nitrosococcus oceani C-27</name>
    <dbReference type="NCBI Taxonomy" id="314279"/>
    <lineage>
        <taxon>Bacteria</taxon>
        <taxon>Pseudomonadati</taxon>
        <taxon>Pseudomonadota</taxon>
        <taxon>Gammaproteobacteria</taxon>
        <taxon>Chromatiales</taxon>
        <taxon>Chromatiaceae</taxon>
        <taxon>Nitrosococcus</taxon>
    </lineage>
</organism>
<dbReference type="Pfam" id="PF01135">
    <property type="entry name" value="PCMT"/>
    <property type="match status" value="1"/>
</dbReference>
<proteinExistence type="inferred from homology"/>
<dbReference type="CDD" id="cd02440">
    <property type="entry name" value="AdoMet_MTases"/>
    <property type="match status" value="1"/>
</dbReference>
<dbReference type="GO" id="GO:0030091">
    <property type="term" value="P:protein repair"/>
    <property type="evidence" value="ECO:0007669"/>
    <property type="project" value="UniProtKB-UniRule"/>
</dbReference>
<dbReference type="GO" id="GO:0004719">
    <property type="term" value="F:protein-L-isoaspartate (D-aspartate) O-methyltransferase activity"/>
    <property type="evidence" value="ECO:0007669"/>
    <property type="project" value="UniProtKB-UniRule"/>
</dbReference>
<keyword evidence="6 7" id="KW-0949">S-adenosyl-L-methionine</keyword>
<dbReference type="GO" id="GO:0005737">
    <property type="term" value="C:cytoplasm"/>
    <property type="evidence" value="ECO:0007669"/>
    <property type="project" value="UniProtKB-SubCell"/>
</dbReference>
<dbReference type="NCBIfam" id="TIGR00080">
    <property type="entry name" value="pimt"/>
    <property type="match status" value="1"/>
</dbReference>
<dbReference type="InterPro" id="IPR000682">
    <property type="entry name" value="PCMT"/>
</dbReference>
<comment type="subcellular location">
    <subcellularLocation>
        <location evidence="1 7">Cytoplasm</location>
    </subcellularLocation>
</comment>
<keyword evidence="5 7" id="KW-0808">Transferase</keyword>
<dbReference type="Gene3D" id="3.40.50.150">
    <property type="entry name" value="Vaccinia Virus protein VP39"/>
    <property type="match status" value="1"/>
</dbReference>
<protein>
    <recommendedName>
        <fullName evidence="7">Protein-L-isoaspartate O-methyltransferase</fullName>
        <ecNumber evidence="7">2.1.1.77</ecNumber>
    </recommendedName>
    <alternativeName>
        <fullName evidence="7">L-isoaspartyl protein carboxyl methyltransferase</fullName>
    </alternativeName>
    <alternativeName>
        <fullName evidence="7">Protein L-isoaspartyl methyltransferase</fullName>
    </alternativeName>
    <alternativeName>
        <fullName evidence="7">Protein-beta-aspartate methyltransferase</fullName>
        <shortName evidence="7">PIMT</shortName>
    </alternativeName>
</protein>
<dbReference type="AlphaFoldDB" id="A0A0E2Z1N0"/>
<dbReference type="EMBL" id="JPGN01000049">
    <property type="protein sequence ID" value="KFI19553.1"/>
    <property type="molecule type" value="Genomic_DNA"/>
</dbReference>
<dbReference type="FunFam" id="3.40.50.150:FF:000010">
    <property type="entry name" value="Protein-L-isoaspartate O-methyltransferase"/>
    <property type="match status" value="1"/>
</dbReference>
<evidence type="ECO:0000256" key="6">
    <source>
        <dbReference type="ARBA" id="ARBA00022691"/>
    </source>
</evidence>
<keyword evidence="4 7" id="KW-0489">Methyltransferase</keyword>
<dbReference type="NCBIfam" id="NF001453">
    <property type="entry name" value="PRK00312.1"/>
    <property type="match status" value="1"/>
</dbReference>
<comment type="catalytic activity">
    <reaction evidence="7">
        <text>[protein]-L-isoaspartate + S-adenosyl-L-methionine = [protein]-L-isoaspartate alpha-methyl ester + S-adenosyl-L-homocysteine</text>
        <dbReference type="Rhea" id="RHEA:12705"/>
        <dbReference type="Rhea" id="RHEA-COMP:12143"/>
        <dbReference type="Rhea" id="RHEA-COMP:12144"/>
        <dbReference type="ChEBI" id="CHEBI:57856"/>
        <dbReference type="ChEBI" id="CHEBI:59789"/>
        <dbReference type="ChEBI" id="CHEBI:90596"/>
        <dbReference type="ChEBI" id="CHEBI:90598"/>
        <dbReference type="EC" id="2.1.1.77"/>
    </reaction>
</comment>
<dbReference type="SMR" id="A0A0E2Z1N0"/>
<comment type="function">
    <text evidence="7">Catalyzes the methyl esterification of L-isoaspartyl residues in peptides and proteins that result from spontaneous decomposition of normal L-aspartyl and L-asparaginyl residues. It plays a role in the repair and/or degradation of damaged proteins.</text>
</comment>
<dbReference type="InterPro" id="IPR029063">
    <property type="entry name" value="SAM-dependent_MTases_sf"/>
</dbReference>
<dbReference type="PANTHER" id="PTHR11579">
    <property type="entry name" value="PROTEIN-L-ISOASPARTATE O-METHYLTRANSFERASE"/>
    <property type="match status" value="1"/>
</dbReference>
<dbReference type="HAMAP" id="MF_00090">
    <property type="entry name" value="PIMT"/>
    <property type="match status" value="1"/>
</dbReference>